<dbReference type="OrthoDB" id="6882680at2"/>
<feature type="domain" description="Aldehyde dehydrogenase" evidence="4">
    <location>
        <begin position="19"/>
        <end position="483"/>
    </location>
</feature>
<evidence type="ECO:0000313" key="5">
    <source>
        <dbReference type="EMBL" id="ANE02910.1"/>
    </source>
</evidence>
<dbReference type="KEGG" id="ccjz:ccrud_00835"/>
<evidence type="ECO:0000259" key="4">
    <source>
        <dbReference type="Pfam" id="PF00171"/>
    </source>
</evidence>
<dbReference type="SUPFAM" id="SSF53720">
    <property type="entry name" value="ALDH-like"/>
    <property type="match status" value="1"/>
</dbReference>
<proteinExistence type="predicted"/>
<dbReference type="GO" id="GO:0004491">
    <property type="term" value="F:methylmalonate-semialdehyde dehydrogenase (acylating, NAD) activity"/>
    <property type="evidence" value="ECO:0007669"/>
    <property type="project" value="UniProtKB-EC"/>
</dbReference>
<dbReference type="AlphaFoldDB" id="A0A172QQH0"/>
<dbReference type="GO" id="GO:0006210">
    <property type="term" value="P:thymine catabolic process"/>
    <property type="evidence" value="ECO:0007669"/>
    <property type="project" value="TreeGrafter"/>
</dbReference>
<dbReference type="EC" id="1.2.1.27" evidence="1"/>
<dbReference type="Gene3D" id="3.40.605.10">
    <property type="entry name" value="Aldehyde Dehydrogenase, Chain A, domain 1"/>
    <property type="match status" value="1"/>
</dbReference>
<keyword evidence="6" id="KW-1185">Reference proteome</keyword>
<dbReference type="InterPro" id="IPR016160">
    <property type="entry name" value="Ald_DH_CS_CYS"/>
</dbReference>
<dbReference type="PANTHER" id="PTHR43866:SF4">
    <property type="entry name" value="MALONATE-SEMIALDEHYDE DEHYDROGENASE"/>
    <property type="match status" value="1"/>
</dbReference>
<dbReference type="InterPro" id="IPR016163">
    <property type="entry name" value="Ald_DH_C"/>
</dbReference>
<name>A0A172QQH0_9CORY</name>
<evidence type="ECO:0000256" key="1">
    <source>
        <dbReference type="ARBA" id="ARBA00013048"/>
    </source>
</evidence>
<dbReference type="PROSITE" id="PS00070">
    <property type="entry name" value="ALDEHYDE_DEHYDR_CYS"/>
    <property type="match status" value="1"/>
</dbReference>
<dbReference type="STRING" id="1652495.ccrud_00835"/>
<organism evidence="5 6">
    <name type="scientific">Corynebacterium crudilactis</name>
    <dbReference type="NCBI Taxonomy" id="1652495"/>
    <lineage>
        <taxon>Bacteria</taxon>
        <taxon>Bacillati</taxon>
        <taxon>Actinomycetota</taxon>
        <taxon>Actinomycetes</taxon>
        <taxon>Mycobacteriales</taxon>
        <taxon>Corynebacteriaceae</taxon>
        <taxon>Corynebacterium</taxon>
    </lineage>
</organism>
<dbReference type="InterPro" id="IPR015590">
    <property type="entry name" value="Aldehyde_DH_dom"/>
</dbReference>
<sequence>MSEPQTISHWIDGAISPSTSGKTAPVYNPATGQVTANVALASQEEIDATIASATKAAKTWGNLSIAKRQTVLFNFRELLNARKGELAEIITAEHGKVLSDAMGEILRGQEVVELATGFPHLLKGAFNENVSTGIDVYSLKQPLGVVGIISPFNFPAMVPMWFFPIAIAAGNAVILKPSEKDPSAALWMAQIWKEAGLPDGVFNVLQGDKLAVDGLLNSPDVSAISFVGSTPIAKYIYETSAKNGKRVQALGGAKNHMLVLPDADLDLVADQAINAGYGAAGERCMAVSVVLAIESVADELIEKIKERIDTLRIGNGAGDEQGEPHLGPLITDVHRDKVASYVDIAEADGAKIIVDGRNCAVDGHEEGFFFGPTLIDDIPLTSRAYTEEIFGPVLSVVRVASFDEAIELINSGEFGNGTAIFTNDGGAARRFQHEIEVGMIGINVPIPVPVAYHSFGGWKNSLFGDAKAYGTQGFDFFTREKAITSRWLDPATHGGINLGFPQND</sequence>
<dbReference type="Proteomes" id="UP000076929">
    <property type="component" value="Chromosome"/>
</dbReference>
<dbReference type="RefSeq" id="WP_066563538.1">
    <property type="nucleotide sequence ID" value="NZ_CP015622.1"/>
</dbReference>
<dbReference type="InterPro" id="IPR016162">
    <property type="entry name" value="Ald_DH_N"/>
</dbReference>
<protein>
    <recommendedName>
        <fullName evidence="1">methylmalonate-semialdehyde dehydrogenase (CoA acylating)</fullName>
        <ecNumber evidence="1">1.2.1.27</ecNumber>
    </recommendedName>
</protein>
<dbReference type="GO" id="GO:0006574">
    <property type="term" value="P:L-valine catabolic process"/>
    <property type="evidence" value="ECO:0007669"/>
    <property type="project" value="TreeGrafter"/>
</dbReference>
<evidence type="ECO:0000256" key="2">
    <source>
        <dbReference type="ARBA" id="ARBA00023002"/>
    </source>
</evidence>
<keyword evidence="2" id="KW-0560">Oxidoreductase</keyword>
<evidence type="ECO:0000256" key="3">
    <source>
        <dbReference type="ARBA" id="ARBA00023027"/>
    </source>
</evidence>
<evidence type="ECO:0000313" key="6">
    <source>
        <dbReference type="Proteomes" id="UP000076929"/>
    </source>
</evidence>
<dbReference type="Gene3D" id="3.40.309.10">
    <property type="entry name" value="Aldehyde Dehydrogenase, Chain A, domain 2"/>
    <property type="match status" value="1"/>
</dbReference>
<dbReference type="FunFam" id="3.40.309.10:FF:000002">
    <property type="entry name" value="Methylmalonate-semialdehyde dehydrogenase (Acylating)"/>
    <property type="match status" value="1"/>
</dbReference>
<dbReference type="InterPro" id="IPR016161">
    <property type="entry name" value="Ald_DH/histidinol_DH"/>
</dbReference>
<accession>A0A172QQH0</accession>
<dbReference type="Pfam" id="PF00171">
    <property type="entry name" value="Aldedh"/>
    <property type="match status" value="1"/>
</dbReference>
<dbReference type="PANTHER" id="PTHR43866">
    <property type="entry name" value="MALONATE-SEMIALDEHYDE DEHYDROGENASE"/>
    <property type="match status" value="1"/>
</dbReference>
<dbReference type="FunFam" id="3.40.605.10:FF:000003">
    <property type="entry name" value="Methylmalonate-semialdehyde dehydrogenase [acylating]"/>
    <property type="match status" value="1"/>
</dbReference>
<dbReference type="InterPro" id="IPR010061">
    <property type="entry name" value="MeMal-semiAld_DH"/>
</dbReference>
<gene>
    <name evidence="5" type="ORF">ccrud_00835</name>
</gene>
<keyword evidence="3" id="KW-0520">NAD</keyword>
<reference evidence="5 6" key="1">
    <citation type="submission" date="2016-05" db="EMBL/GenBank/DDBJ databases">
        <title>Complete genome sequence of Corynebacterium crudilactis, a new Corynebacterium species isolated from raw cow's milk.</title>
        <authorList>
            <person name="Christian R."/>
            <person name="Zimmermann J."/>
            <person name="Lipski A."/>
            <person name="Kalinowski J."/>
        </authorList>
    </citation>
    <scope>NUCLEOTIDE SEQUENCE [LARGE SCALE GENOMIC DNA]</scope>
    <source>
        <strain evidence="5 6">JZ16</strain>
    </source>
</reference>
<dbReference type="CDD" id="cd07085">
    <property type="entry name" value="ALDH_F6_MMSDH"/>
    <property type="match status" value="1"/>
</dbReference>
<dbReference type="EMBL" id="CP015622">
    <property type="protein sequence ID" value="ANE02910.1"/>
    <property type="molecule type" value="Genomic_DNA"/>
</dbReference>
<dbReference type="NCBIfam" id="TIGR01722">
    <property type="entry name" value="MMSDH"/>
    <property type="match status" value="1"/>
</dbReference>